<proteinExistence type="predicted"/>
<dbReference type="GeneID" id="91105813"/>
<reference evidence="1 2" key="1">
    <citation type="submission" date="2024-01" db="EMBL/GenBank/DDBJ databases">
        <title>Comparative genomics of Cryptococcus and Kwoniella reveals pathogenesis evolution and contrasting modes of karyotype evolution via chromosome fusion or intercentromeric recombination.</title>
        <authorList>
            <person name="Coelho M.A."/>
            <person name="David-Palma M."/>
            <person name="Shea T."/>
            <person name="Bowers K."/>
            <person name="McGinley-Smith S."/>
            <person name="Mohammad A.W."/>
            <person name="Gnirke A."/>
            <person name="Yurkov A.M."/>
            <person name="Nowrousian M."/>
            <person name="Sun S."/>
            <person name="Cuomo C.A."/>
            <person name="Heitman J."/>
        </authorList>
    </citation>
    <scope>NUCLEOTIDE SEQUENCE [LARGE SCALE GENOMIC DNA]</scope>
    <source>
        <strain evidence="1 2">PYCC6329</strain>
    </source>
</reference>
<evidence type="ECO:0000313" key="1">
    <source>
        <dbReference type="EMBL" id="WWD08898.1"/>
    </source>
</evidence>
<accession>A0AAX4KT37</accession>
<dbReference type="Proteomes" id="UP001358614">
    <property type="component" value="Chromosome 2"/>
</dbReference>
<sequence>MNAAISRGRIWILGMGDDDPVQPRICDWQLATEEGRGTRGKTDLLLEFSTIRADCFLPSSPSTLLPSPPASLETDTQCSATVLGTGDIPDREPRLQDLVEQMSQFPEDTVFFLDTWCFRWEYVVKEVARFFNESVHVDRYKRSIHTAIETDPRPLMCTATNAHSTRFHACERTHKSMACRRFESGNRKPVYNLDKRIAG</sequence>
<dbReference type="EMBL" id="CP144090">
    <property type="protein sequence ID" value="WWD08898.1"/>
    <property type="molecule type" value="Genomic_DNA"/>
</dbReference>
<protein>
    <submittedName>
        <fullName evidence="1">Uncharacterized protein</fullName>
    </submittedName>
</protein>
<dbReference type="RefSeq" id="XP_066086865.1">
    <property type="nucleotide sequence ID" value="XM_066230768.1"/>
</dbReference>
<dbReference type="KEGG" id="ker:91105813"/>
<name>A0AAX4KT37_9TREE</name>
<dbReference type="Gene3D" id="3.40.50.12650">
    <property type="match status" value="1"/>
</dbReference>
<evidence type="ECO:0000313" key="2">
    <source>
        <dbReference type="Proteomes" id="UP001358614"/>
    </source>
</evidence>
<organism evidence="1 2">
    <name type="scientific">Kwoniella europaea PYCC6329</name>
    <dbReference type="NCBI Taxonomy" id="1423913"/>
    <lineage>
        <taxon>Eukaryota</taxon>
        <taxon>Fungi</taxon>
        <taxon>Dikarya</taxon>
        <taxon>Basidiomycota</taxon>
        <taxon>Agaricomycotina</taxon>
        <taxon>Tremellomycetes</taxon>
        <taxon>Tremellales</taxon>
        <taxon>Cryptococcaceae</taxon>
        <taxon>Kwoniella</taxon>
    </lineage>
</organism>
<gene>
    <name evidence="1" type="ORF">V865_007012</name>
</gene>
<dbReference type="AlphaFoldDB" id="A0AAX4KT37"/>
<keyword evidence="2" id="KW-1185">Reference proteome</keyword>